<sequence length="420" mass="45219">MDLPLNNPDDSVEEWDIGDFISNMFAEDPQHASYNDNPEPSTQIAMPDIAPWTSALLPAPNITDRAGSTQSSSGPIDVSTNVIPPGFTATNFGIEPPTSGEASRSTQEVVQELPPEDQSFFPTDLDPDRNSATCTEIIPRAGTDADHHEQQASSFNATQDDMLGLSGPDANLSTTPFVDFDWLVPSTPLETAGYPQTANATTWEFPPEDGRNSISNMAPPAANLVRAHIPACMPLLAGSEHSFEALVSAIPTGIINPDPAEKTPHASSVLVPPTQIAPIVGDLRRSTLPQAPPGIYTPILPRKSPSTNSLVAGNRQDPSCSSDASLKTALVPHAHASTSRSGNKRMWNGQELIIPASYLCEFASGKSVCFGEDEKQLSKPQKRTRRDTGKVENSCLRCFFHKKKVKPNMSCFLQLELTHA</sequence>
<feature type="region of interest" description="Disordered" evidence="1">
    <location>
        <begin position="28"/>
        <end position="48"/>
    </location>
</feature>
<feature type="compositionally biased region" description="Polar residues" evidence="1">
    <location>
        <begin position="100"/>
        <end position="109"/>
    </location>
</feature>
<name>A0AA43U133_9LECA</name>
<evidence type="ECO:0000256" key="1">
    <source>
        <dbReference type="SAM" id="MobiDB-lite"/>
    </source>
</evidence>
<feature type="compositionally biased region" description="Polar residues" evidence="1">
    <location>
        <begin position="66"/>
        <end position="82"/>
    </location>
</feature>
<gene>
    <name evidence="2" type="ORF">OHK93_005214</name>
</gene>
<keyword evidence="3" id="KW-1185">Reference proteome</keyword>
<dbReference type="Proteomes" id="UP001161017">
    <property type="component" value="Unassembled WGS sequence"/>
</dbReference>
<proteinExistence type="predicted"/>
<reference evidence="2" key="1">
    <citation type="journal article" date="2023" name="Genome Biol. Evol.">
        <title>First Whole Genome Sequence and Flow Cytometry Genome Size Data for the Lichen-Forming Fungus Ramalina farinacea (Ascomycota).</title>
        <authorList>
            <person name="Llewellyn T."/>
            <person name="Mian S."/>
            <person name="Hill R."/>
            <person name="Leitch I.J."/>
            <person name="Gaya E."/>
        </authorList>
    </citation>
    <scope>NUCLEOTIDE SEQUENCE</scope>
    <source>
        <strain evidence="2">LIQ254RAFAR</strain>
    </source>
</reference>
<accession>A0AA43U133</accession>
<protein>
    <submittedName>
        <fullName evidence="2">Uncharacterized protein</fullName>
    </submittedName>
</protein>
<dbReference type="AlphaFoldDB" id="A0AA43U133"/>
<evidence type="ECO:0000313" key="3">
    <source>
        <dbReference type="Proteomes" id="UP001161017"/>
    </source>
</evidence>
<feature type="compositionally biased region" description="Polar residues" evidence="1">
    <location>
        <begin position="304"/>
        <end position="318"/>
    </location>
</feature>
<dbReference type="EMBL" id="JAPUFD010000026">
    <property type="protein sequence ID" value="MDI1493425.1"/>
    <property type="molecule type" value="Genomic_DNA"/>
</dbReference>
<evidence type="ECO:0000313" key="2">
    <source>
        <dbReference type="EMBL" id="MDI1493425.1"/>
    </source>
</evidence>
<organism evidence="2 3">
    <name type="scientific">Ramalina farinacea</name>
    <dbReference type="NCBI Taxonomy" id="258253"/>
    <lineage>
        <taxon>Eukaryota</taxon>
        <taxon>Fungi</taxon>
        <taxon>Dikarya</taxon>
        <taxon>Ascomycota</taxon>
        <taxon>Pezizomycotina</taxon>
        <taxon>Lecanoromycetes</taxon>
        <taxon>OSLEUM clade</taxon>
        <taxon>Lecanoromycetidae</taxon>
        <taxon>Lecanorales</taxon>
        <taxon>Lecanorineae</taxon>
        <taxon>Ramalinaceae</taxon>
        <taxon>Ramalina</taxon>
    </lineage>
</organism>
<feature type="region of interest" description="Disordered" evidence="1">
    <location>
        <begin position="60"/>
        <end position="130"/>
    </location>
</feature>
<comment type="caution">
    <text evidence="2">The sequence shown here is derived from an EMBL/GenBank/DDBJ whole genome shotgun (WGS) entry which is preliminary data.</text>
</comment>
<feature type="region of interest" description="Disordered" evidence="1">
    <location>
        <begin position="294"/>
        <end position="318"/>
    </location>
</feature>
<feature type="compositionally biased region" description="Polar residues" evidence="1">
    <location>
        <begin position="32"/>
        <end position="44"/>
    </location>
</feature>